<evidence type="ECO:0000313" key="2">
    <source>
        <dbReference type="Proteomes" id="UP001066276"/>
    </source>
</evidence>
<dbReference type="Proteomes" id="UP001066276">
    <property type="component" value="Chromosome 12"/>
</dbReference>
<reference evidence="1" key="1">
    <citation type="journal article" date="2022" name="bioRxiv">
        <title>Sequencing and chromosome-scale assembly of the giantPleurodeles waltlgenome.</title>
        <authorList>
            <person name="Brown T."/>
            <person name="Elewa A."/>
            <person name="Iarovenko S."/>
            <person name="Subramanian E."/>
            <person name="Araus A.J."/>
            <person name="Petzold A."/>
            <person name="Susuki M."/>
            <person name="Suzuki K.-i.T."/>
            <person name="Hayashi T."/>
            <person name="Toyoda A."/>
            <person name="Oliveira C."/>
            <person name="Osipova E."/>
            <person name="Leigh N.D."/>
            <person name="Simon A."/>
            <person name="Yun M.H."/>
        </authorList>
    </citation>
    <scope>NUCLEOTIDE SEQUENCE</scope>
    <source>
        <strain evidence="1">20211129_DDA</strain>
        <tissue evidence="1">Liver</tissue>
    </source>
</reference>
<evidence type="ECO:0000313" key="1">
    <source>
        <dbReference type="EMBL" id="KAJ1083518.1"/>
    </source>
</evidence>
<protein>
    <submittedName>
        <fullName evidence="1">Uncharacterized protein</fullName>
    </submittedName>
</protein>
<sequence>MAGYNAYEDDMEHYEEDPKRFLEQDLIEALDSCVQQSVTKACQDGAEDGRALRELRVQLRPGSRGAGLLGSGGSGRPPTFLPICPGICGPPKKEMVV</sequence>
<accession>A0AAV7L4K1</accession>
<organism evidence="1 2">
    <name type="scientific">Pleurodeles waltl</name>
    <name type="common">Iberian ribbed newt</name>
    <dbReference type="NCBI Taxonomy" id="8319"/>
    <lineage>
        <taxon>Eukaryota</taxon>
        <taxon>Metazoa</taxon>
        <taxon>Chordata</taxon>
        <taxon>Craniata</taxon>
        <taxon>Vertebrata</taxon>
        <taxon>Euteleostomi</taxon>
        <taxon>Amphibia</taxon>
        <taxon>Batrachia</taxon>
        <taxon>Caudata</taxon>
        <taxon>Salamandroidea</taxon>
        <taxon>Salamandridae</taxon>
        <taxon>Pleurodelinae</taxon>
        <taxon>Pleurodeles</taxon>
    </lineage>
</organism>
<dbReference type="AlphaFoldDB" id="A0AAV7L4K1"/>
<comment type="caution">
    <text evidence="1">The sequence shown here is derived from an EMBL/GenBank/DDBJ whole genome shotgun (WGS) entry which is preliminary data.</text>
</comment>
<dbReference type="EMBL" id="JANPWB010000016">
    <property type="protein sequence ID" value="KAJ1083518.1"/>
    <property type="molecule type" value="Genomic_DNA"/>
</dbReference>
<proteinExistence type="predicted"/>
<name>A0AAV7L4K1_PLEWA</name>
<gene>
    <name evidence="1" type="ORF">NDU88_003677</name>
</gene>
<keyword evidence="2" id="KW-1185">Reference proteome</keyword>